<accession>A0A803P1Z6</accession>
<reference evidence="1" key="1">
    <citation type="submission" date="2018-11" db="EMBL/GenBank/DDBJ databases">
        <authorList>
            <person name="Grassa J C."/>
        </authorList>
    </citation>
    <scope>NUCLEOTIDE SEQUENCE [LARGE SCALE GENOMIC DNA]</scope>
</reference>
<evidence type="ECO:0000313" key="2">
    <source>
        <dbReference type="Proteomes" id="UP000596661"/>
    </source>
</evidence>
<dbReference type="Proteomes" id="UP000596661">
    <property type="component" value="Chromosome 2"/>
</dbReference>
<sequence>MDSFLSSSSVSQEEFNIFHRVDRLLYRRLVIDLRRDPAHSSQVMALWMWLEHTLFYFRGSGYDLISKYVIALPETLLIAFANESEAVLSCVETDHFPFASSIIPNTTGATLRPRAPALPMFEMLIDCTASLEVFYKIRLRVIWGVADMSNRVCARAFTDIIAEVTERKMVENMAMSEAIEAMYGGGVGRRWLNNMNRMMMMMPPAGFAYRSLDIPSSFPAGLFQSRGYPYQHRSMVPSVDDFVMPTRPAANADDDPDLRTIFLTFSKGYPISEKDVKLFFTSVGGEGSIEDVHMQHRSGEEQSLFARLVLRSASDMEAVLQGKEKVKFSIDGKHVWARKYEILPFALMVLVGLVSHSWSSSSCGGVDCLALVCLSKAFSLCNELGSLLDDIAMRHP</sequence>
<evidence type="ECO:0008006" key="3">
    <source>
        <dbReference type="Google" id="ProtNLM"/>
    </source>
</evidence>
<dbReference type="PANTHER" id="PTHR33527">
    <property type="entry name" value="OS07G0274300 PROTEIN"/>
    <property type="match status" value="1"/>
</dbReference>
<organism evidence="1 2">
    <name type="scientific">Cannabis sativa</name>
    <name type="common">Hemp</name>
    <name type="synonym">Marijuana</name>
    <dbReference type="NCBI Taxonomy" id="3483"/>
    <lineage>
        <taxon>Eukaryota</taxon>
        <taxon>Viridiplantae</taxon>
        <taxon>Streptophyta</taxon>
        <taxon>Embryophyta</taxon>
        <taxon>Tracheophyta</taxon>
        <taxon>Spermatophyta</taxon>
        <taxon>Magnoliopsida</taxon>
        <taxon>eudicotyledons</taxon>
        <taxon>Gunneridae</taxon>
        <taxon>Pentapetalae</taxon>
        <taxon>rosids</taxon>
        <taxon>fabids</taxon>
        <taxon>Rosales</taxon>
        <taxon>Cannabaceae</taxon>
        <taxon>Cannabis</taxon>
    </lineage>
</organism>
<dbReference type="AlphaFoldDB" id="A0A803P1Z6"/>
<dbReference type="EnsemblPlants" id="evm.model.02.657">
    <property type="protein sequence ID" value="cds.evm.model.02.657"/>
    <property type="gene ID" value="evm.TU.02.657"/>
</dbReference>
<dbReference type="Gramene" id="evm.model.02.657">
    <property type="protein sequence ID" value="cds.evm.model.02.657"/>
    <property type="gene ID" value="evm.TU.02.657"/>
</dbReference>
<dbReference type="PANTHER" id="PTHR33527:SF28">
    <property type="entry name" value="GB|AAD43168.1"/>
    <property type="match status" value="1"/>
</dbReference>
<proteinExistence type="predicted"/>
<keyword evidence="2" id="KW-1185">Reference proteome</keyword>
<reference evidence="1" key="2">
    <citation type="submission" date="2021-03" db="UniProtKB">
        <authorList>
            <consortium name="EnsemblPlants"/>
        </authorList>
    </citation>
    <scope>IDENTIFICATION</scope>
</reference>
<evidence type="ECO:0000313" key="1">
    <source>
        <dbReference type="EnsemblPlants" id="cds.evm.model.02.657"/>
    </source>
</evidence>
<protein>
    <recommendedName>
        <fullName evidence="3">RRM domain-containing protein</fullName>
    </recommendedName>
</protein>
<name>A0A803P1Z6_CANSA</name>
<dbReference type="OMA" id="ANEIGVC"/>
<dbReference type="EMBL" id="UZAU01000128">
    <property type="status" value="NOT_ANNOTATED_CDS"/>
    <property type="molecule type" value="Genomic_DNA"/>
</dbReference>